<dbReference type="GO" id="GO:0015986">
    <property type="term" value="P:proton motive force-driven ATP synthesis"/>
    <property type="evidence" value="ECO:0007669"/>
    <property type="project" value="InterPro"/>
</dbReference>
<dbReference type="AlphaFoldDB" id="A0A8S3Z386"/>
<reference evidence="10" key="1">
    <citation type="submission" date="2021-04" db="EMBL/GenBank/DDBJ databases">
        <authorList>
            <consortium name="Molecular Ecology Group"/>
        </authorList>
    </citation>
    <scope>NUCLEOTIDE SEQUENCE</scope>
</reference>
<evidence type="ECO:0000313" key="10">
    <source>
        <dbReference type="EMBL" id="CAG5123973.1"/>
    </source>
</evidence>
<dbReference type="InterPro" id="IPR006808">
    <property type="entry name" value="ATP_synth_F0_gsu_mt"/>
</dbReference>
<name>A0A8S3Z386_9EUPU</name>
<keyword evidence="9" id="KW-0066">ATP synthesis</keyword>
<evidence type="ECO:0000256" key="3">
    <source>
        <dbReference type="ARBA" id="ARBA00022448"/>
    </source>
</evidence>
<evidence type="ECO:0000256" key="8">
    <source>
        <dbReference type="ARBA" id="ARBA00023136"/>
    </source>
</evidence>
<dbReference type="PANTHER" id="PTHR12386">
    <property type="entry name" value="ATP SYNTHASE SUBUNIT"/>
    <property type="match status" value="1"/>
</dbReference>
<comment type="caution">
    <text evidence="10">The sequence shown here is derived from an EMBL/GenBank/DDBJ whole genome shotgun (WGS) entry which is preliminary data.</text>
</comment>
<evidence type="ECO:0000256" key="1">
    <source>
        <dbReference type="ARBA" id="ARBA00004325"/>
    </source>
</evidence>
<dbReference type="GO" id="GO:0015078">
    <property type="term" value="F:proton transmembrane transporter activity"/>
    <property type="evidence" value="ECO:0007669"/>
    <property type="project" value="InterPro"/>
</dbReference>
<evidence type="ECO:0000256" key="6">
    <source>
        <dbReference type="ARBA" id="ARBA00023065"/>
    </source>
</evidence>
<evidence type="ECO:0000256" key="5">
    <source>
        <dbReference type="ARBA" id="ARBA00022781"/>
    </source>
</evidence>
<dbReference type="Proteomes" id="UP000678393">
    <property type="component" value="Unassembled WGS sequence"/>
</dbReference>
<keyword evidence="11" id="KW-1185">Reference proteome</keyword>
<evidence type="ECO:0000256" key="7">
    <source>
        <dbReference type="ARBA" id="ARBA00023128"/>
    </source>
</evidence>
<dbReference type="OrthoDB" id="437at2759"/>
<evidence type="ECO:0000313" key="11">
    <source>
        <dbReference type="Proteomes" id="UP000678393"/>
    </source>
</evidence>
<sequence>MAKVVSYATAKANQLAVLARPKLETAWRYSKVELRPPTFSEFPEVGRGIGRLITSPARLTKLTVKEAWLNTLVGAEILFWFYAGECIGKRSVVGYDIPGAVNWELHF</sequence>
<keyword evidence="7" id="KW-0496">Mitochondrion</keyword>
<dbReference type="GO" id="GO:0031966">
    <property type="term" value="C:mitochondrial membrane"/>
    <property type="evidence" value="ECO:0007669"/>
    <property type="project" value="UniProtKB-SubCell"/>
</dbReference>
<evidence type="ECO:0000256" key="2">
    <source>
        <dbReference type="ARBA" id="ARBA00005699"/>
    </source>
</evidence>
<evidence type="ECO:0000256" key="4">
    <source>
        <dbReference type="ARBA" id="ARBA00022547"/>
    </source>
</evidence>
<organism evidence="10 11">
    <name type="scientific">Candidula unifasciata</name>
    <dbReference type="NCBI Taxonomy" id="100452"/>
    <lineage>
        <taxon>Eukaryota</taxon>
        <taxon>Metazoa</taxon>
        <taxon>Spiralia</taxon>
        <taxon>Lophotrochozoa</taxon>
        <taxon>Mollusca</taxon>
        <taxon>Gastropoda</taxon>
        <taxon>Heterobranchia</taxon>
        <taxon>Euthyneura</taxon>
        <taxon>Panpulmonata</taxon>
        <taxon>Eupulmonata</taxon>
        <taxon>Stylommatophora</taxon>
        <taxon>Helicina</taxon>
        <taxon>Helicoidea</taxon>
        <taxon>Geomitridae</taxon>
        <taxon>Candidula</taxon>
    </lineage>
</organism>
<evidence type="ECO:0008006" key="12">
    <source>
        <dbReference type="Google" id="ProtNLM"/>
    </source>
</evidence>
<protein>
    <recommendedName>
        <fullName evidence="12">ATP synthase subunit</fullName>
    </recommendedName>
</protein>
<gene>
    <name evidence="10" type="ORF">CUNI_LOCUS9531</name>
</gene>
<dbReference type="EMBL" id="CAJHNH020001668">
    <property type="protein sequence ID" value="CAG5123973.1"/>
    <property type="molecule type" value="Genomic_DNA"/>
</dbReference>
<keyword evidence="6" id="KW-0406">Ion transport</keyword>
<keyword evidence="5" id="KW-0375">Hydrogen ion transport</keyword>
<keyword evidence="3" id="KW-0813">Transport</keyword>
<accession>A0A8S3Z386</accession>
<keyword evidence="4" id="KW-0138">CF(0)</keyword>
<comment type="subcellular location">
    <subcellularLocation>
        <location evidence="1">Mitochondrion membrane</location>
    </subcellularLocation>
</comment>
<comment type="similarity">
    <text evidence="2">Belongs to the ATPase g subunit family.</text>
</comment>
<evidence type="ECO:0000256" key="9">
    <source>
        <dbReference type="ARBA" id="ARBA00023310"/>
    </source>
</evidence>
<proteinExistence type="inferred from homology"/>
<dbReference type="Pfam" id="PF04718">
    <property type="entry name" value="ATP-synt_G"/>
    <property type="match status" value="1"/>
</dbReference>
<keyword evidence="8" id="KW-0472">Membrane</keyword>
<dbReference type="GO" id="GO:0045259">
    <property type="term" value="C:proton-transporting ATP synthase complex"/>
    <property type="evidence" value="ECO:0007669"/>
    <property type="project" value="UniProtKB-KW"/>
</dbReference>